<dbReference type="PANTHER" id="PTHR42089">
    <property type="entry name" value="YALI0F09427P"/>
    <property type="match status" value="1"/>
</dbReference>
<dbReference type="Proteomes" id="UP000277580">
    <property type="component" value="Unassembled WGS sequence"/>
</dbReference>
<keyword evidence="1" id="KW-0175">Coiled coil</keyword>
<dbReference type="EMBL" id="ML119138">
    <property type="protein sequence ID" value="RPB11112.1"/>
    <property type="molecule type" value="Genomic_DNA"/>
</dbReference>
<gene>
    <name evidence="3" type="ORF">P167DRAFT_606788</name>
</gene>
<proteinExistence type="predicted"/>
<feature type="compositionally biased region" description="Gly residues" evidence="2">
    <location>
        <begin position="130"/>
        <end position="142"/>
    </location>
</feature>
<evidence type="ECO:0000313" key="4">
    <source>
        <dbReference type="Proteomes" id="UP000277580"/>
    </source>
</evidence>
<evidence type="ECO:0000256" key="1">
    <source>
        <dbReference type="SAM" id="Coils"/>
    </source>
</evidence>
<dbReference type="PANTHER" id="PTHR42089:SF1">
    <property type="entry name" value="YALI0F09427P"/>
    <property type="match status" value="1"/>
</dbReference>
<protein>
    <submittedName>
        <fullName evidence="3">Uncharacterized protein</fullName>
    </submittedName>
</protein>
<feature type="compositionally biased region" description="Basic and acidic residues" evidence="2">
    <location>
        <begin position="144"/>
        <end position="154"/>
    </location>
</feature>
<dbReference type="AlphaFoldDB" id="A0A3N4KP61"/>
<evidence type="ECO:0000256" key="2">
    <source>
        <dbReference type="SAM" id="MobiDB-lite"/>
    </source>
</evidence>
<reference evidence="3 4" key="1">
    <citation type="journal article" date="2018" name="Nat. Ecol. Evol.">
        <title>Pezizomycetes genomes reveal the molecular basis of ectomycorrhizal truffle lifestyle.</title>
        <authorList>
            <person name="Murat C."/>
            <person name="Payen T."/>
            <person name="Noel B."/>
            <person name="Kuo A."/>
            <person name="Morin E."/>
            <person name="Chen J."/>
            <person name="Kohler A."/>
            <person name="Krizsan K."/>
            <person name="Balestrini R."/>
            <person name="Da Silva C."/>
            <person name="Montanini B."/>
            <person name="Hainaut M."/>
            <person name="Levati E."/>
            <person name="Barry K.W."/>
            <person name="Belfiori B."/>
            <person name="Cichocki N."/>
            <person name="Clum A."/>
            <person name="Dockter R.B."/>
            <person name="Fauchery L."/>
            <person name="Guy J."/>
            <person name="Iotti M."/>
            <person name="Le Tacon F."/>
            <person name="Lindquist E.A."/>
            <person name="Lipzen A."/>
            <person name="Malagnac F."/>
            <person name="Mello A."/>
            <person name="Molinier V."/>
            <person name="Miyauchi S."/>
            <person name="Poulain J."/>
            <person name="Riccioni C."/>
            <person name="Rubini A."/>
            <person name="Sitrit Y."/>
            <person name="Splivallo R."/>
            <person name="Traeger S."/>
            <person name="Wang M."/>
            <person name="Zifcakova L."/>
            <person name="Wipf D."/>
            <person name="Zambonelli A."/>
            <person name="Paolocci F."/>
            <person name="Nowrousian M."/>
            <person name="Ottonello S."/>
            <person name="Baldrian P."/>
            <person name="Spatafora J.W."/>
            <person name="Henrissat B."/>
            <person name="Nagy L.G."/>
            <person name="Aury J.M."/>
            <person name="Wincker P."/>
            <person name="Grigoriev I.V."/>
            <person name="Bonfante P."/>
            <person name="Martin F.M."/>
        </authorList>
    </citation>
    <scope>NUCLEOTIDE SEQUENCE [LARGE SCALE GENOMIC DNA]</scope>
    <source>
        <strain evidence="3 4">CCBAS932</strain>
    </source>
</reference>
<dbReference type="OrthoDB" id="5344687at2759"/>
<evidence type="ECO:0000313" key="3">
    <source>
        <dbReference type="EMBL" id="RPB11112.1"/>
    </source>
</evidence>
<dbReference type="InParanoid" id="A0A3N4KP61"/>
<name>A0A3N4KP61_9PEZI</name>
<organism evidence="3 4">
    <name type="scientific">Morchella conica CCBAS932</name>
    <dbReference type="NCBI Taxonomy" id="1392247"/>
    <lineage>
        <taxon>Eukaryota</taxon>
        <taxon>Fungi</taxon>
        <taxon>Dikarya</taxon>
        <taxon>Ascomycota</taxon>
        <taxon>Pezizomycotina</taxon>
        <taxon>Pezizomycetes</taxon>
        <taxon>Pezizales</taxon>
        <taxon>Morchellaceae</taxon>
        <taxon>Morchella</taxon>
    </lineage>
</organism>
<accession>A0A3N4KP61</accession>
<sequence>MHDYRSHALLQQLPLSVSPFIHLPTAVTLPYTFQTLPSTLPPASPSPPSIVSPSGAMTTTPQAVIQGCQGLVAHLQAQREKAAAEVAEWEKAIAERELNEKRRVAPGYLDTGMRMLEPLRRGGEQQQQQGGEGQRGPEGQGGEELDRVFGRMGV</sequence>
<keyword evidence="4" id="KW-1185">Reference proteome</keyword>
<feature type="region of interest" description="Disordered" evidence="2">
    <location>
        <begin position="115"/>
        <end position="154"/>
    </location>
</feature>
<feature type="coiled-coil region" evidence="1">
    <location>
        <begin position="72"/>
        <end position="104"/>
    </location>
</feature>